<evidence type="ECO:0000256" key="1">
    <source>
        <dbReference type="SAM" id="MobiDB-lite"/>
    </source>
</evidence>
<evidence type="ECO:0000313" key="3">
    <source>
        <dbReference type="Proteomes" id="UP000051952"/>
    </source>
</evidence>
<dbReference type="AlphaFoldDB" id="A0A0S4JK53"/>
<evidence type="ECO:0000313" key="2">
    <source>
        <dbReference type="EMBL" id="CUG90636.1"/>
    </source>
</evidence>
<dbReference type="VEuPathDB" id="TriTrypDB:BSAL_28080"/>
<feature type="compositionally biased region" description="Basic residues" evidence="1">
    <location>
        <begin position="78"/>
        <end position="88"/>
    </location>
</feature>
<dbReference type="EMBL" id="CYKH01001852">
    <property type="protein sequence ID" value="CUG90636.1"/>
    <property type="molecule type" value="Genomic_DNA"/>
</dbReference>
<organism evidence="2 3">
    <name type="scientific">Bodo saltans</name>
    <name type="common">Flagellated protozoan</name>
    <dbReference type="NCBI Taxonomy" id="75058"/>
    <lineage>
        <taxon>Eukaryota</taxon>
        <taxon>Discoba</taxon>
        <taxon>Euglenozoa</taxon>
        <taxon>Kinetoplastea</taxon>
        <taxon>Metakinetoplastina</taxon>
        <taxon>Eubodonida</taxon>
        <taxon>Bodonidae</taxon>
        <taxon>Bodo</taxon>
    </lineage>
</organism>
<name>A0A0S4JK53_BODSA</name>
<reference evidence="3" key="1">
    <citation type="submission" date="2015-09" db="EMBL/GenBank/DDBJ databases">
        <authorList>
            <consortium name="Pathogen Informatics"/>
        </authorList>
    </citation>
    <scope>NUCLEOTIDE SEQUENCE [LARGE SCALE GENOMIC DNA]</scope>
    <source>
        <strain evidence="3">Lake Konstanz</strain>
    </source>
</reference>
<accession>A0A0S4JK53</accession>
<feature type="non-terminal residue" evidence="2">
    <location>
        <position position="1"/>
    </location>
</feature>
<dbReference type="Proteomes" id="UP000051952">
    <property type="component" value="Unassembled WGS sequence"/>
</dbReference>
<feature type="region of interest" description="Disordered" evidence="1">
    <location>
        <begin position="53"/>
        <end position="88"/>
    </location>
</feature>
<feature type="non-terminal residue" evidence="2">
    <location>
        <position position="157"/>
    </location>
</feature>
<sequence>SVDHFFGDHFLVHFNASARTPKHVLVGLSVVVETVKELKATFVSSTKKLTATVNTPLTEGPGGAEPNSPAPTTTPSVKPKRSNKAPLTSRRRRPIVCFGVASCLSQCGMMGPPCMRVFTVVSQGESQAAAVSRIAMTMELPMLLTWRVVEVARNELD</sequence>
<proteinExistence type="predicted"/>
<keyword evidence="3" id="KW-1185">Reference proteome</keyword>
<gene>
    <name evidence="2" type="ORF">BSAL_28080</name>
</gene>
<protein>
    <submittedName>
        <fullName evidence="2">Uncharacterized protein</fullName>
    </submittedName>
</protein>